<evidence type="ECO:0000259" key="5">
    <source>
        <dbReference type="PROSITE" id="PS51198"/>
    </source>
</evidence>
<dbReference type="AlphaFoldDB" id="A0A0F9PLE3"/>
<dbReference type="SUPFAM" id="SSF52540">
    <property type="entry name" value="P-loop containing nucleoside triphosphate hydrolases"/>
    <property type="match status" value="1"/>
</dbReference>
<sequence length="267" mass="30320">MKTIKIYGPPGTGKTEALLGLFNSELRRHSTDQIAFCTFTRAAREEALNRSGFGAAAESKLKYLRTIHSLCFRELRLGRNRMVTPKLLKAFGATLGIRLSGKTDPMTEDLGDSYQAPAKGDLFVQLYHLSRHRGIPMIELLRNAPGNVTLREIQHFIEHYEFWKRREGLYDFTDLLVIYLQRGNPLPVAVIFIDEAQDLSPLQWEVVNKLGANVHTRYLAGDDDQAIFVWAGASAQTFNEIKAANEWVLPKSYRVPRQIFKLAQTII</sequence>
<keyword evidence="1" id="KW-0547">Nucleotide-binding</keyword>
<dbReference type="PANTHER" id="PTHR11070">
    <property type="entry name" value="UVRD / RECB / PCRA DNA HELICASE FAMILY MEMBER"/>
    <property type="match status" value="1"/>
</dbReference>
<dbReference type="GO" id="GO:0016787">
    <property type="term" value="F:hydrolase activity"/>
    <property type="evidence" value="ECO:0007669"/>
    <property type="project" value="UniProtKB-KW"/>
</dbReference>
<dbReference type="EMBL" id="LAZR01002241">
    <property type="protein sequence ID" value="KKN32610.1"/>
    <property type="molecule type" value="Genomic_DNA"/>
</dbReference>
<dbReference type="GO" id="GO:0003677">
    <property type="term" value="F:DNA binding"/>
    <property type="evidence" value="ECO:0007669"/>
    <property type="project" value="InterPro"/>
</dbReference>
<dbReference type="Pfam" id="PF00580">
    <property type="entry name" value="UvrD-helicase"/>
    <property type="match status" value="1"/>
</dbReference>
<evidence type="ECO:0000256" key="1">
    <source>
        <dbReference type="ARBA" id="ARBA00022741"/>
    </source>
</evidence>
<evidence type="ECO:0000256" key="2">
    <source>
        <dbReference type="ARBA" id="ARBA00022801"/>
    </source>
</evidence>
<keyword evidence="2" id="KW-0378">Hydrolase</keyword>
<dbReference type="PROSITE" id="PS51198">
    <property type="entry name" value="UVRD_HELICASE_ATP_BIND"/>
    <property type="match status" value="1"/>
</dbReference>
<feature type="non-terminal residue" evidence="6">
    <location>
        <position position="267"/>
    </location>
</feature>
<keyword evidence="4" id="KW-0067">ATP-binding</keyword>
<dbReference type="InterPro" id="IPR014016">
    <property type="entry name" value="UvrD-like_ATP-bd"/>
</dbReference>
<dbReference type="Gene3D" id="3.40.50.300">
    <property type="entry name" value="P-loop containing nucleotide triphosphate hydrolases"/>
    <property type="match status" value="1"/>
</dbReference>
<proteinExistence type="predicted"/>
<dbReference type="InterPro" id="IPR000212">
    <property type="entry name" value="DNA_helicase_UvrD/REP"/>
</dbReference>
<dbReference type="PANTHER" id="PTHR11070:SF2">
    <property type="entry name" value="ATP-DEPENDENT DNA HELICASE SRS2"/>
    <property type="match status" value="1"/>
</dbReference>
<keyword evidence="3" id="KW-0347">Helicase</keyword>
<reference evidence="6" key="1">
    <citation type="journal article" date="2015" name="Nature">
        <title>Complex archaea that bridge the gap between prokaryotes and eukaryotes.</title>
        <authorList>
            <person name="Spang A."/>
            <person name="Saw J.H."/>
            <person name="Jorgensen S.L."/>
            <person name="Zaremba-Niedzwiedzka K."/>
            <person name="Martijn J."/>
            <person name="Lind A.E."/>
            <person name="van Eijk R."/>
            <person name="Schleper C."/>
            <person name="Guy L."/>
            <person name="Ettema T.J."/>
        </authorList>
    </citation>
    <scope>NUCLEOTIDE SEQUENCE</scope>
</reference>
<comment type="caution">
    <text evidence="6">The sequence shown here is derived from an EMBL/GenBank/DDBJ whole genome shotgun (WGS) entry which is preliminary data.</text>
</comment>
<protein>
    <recommendedName>
        <fullName evidence="5">UvrD-like helicase ATP-binding domain-containing protein</fullName>
    </recommendedName>
</protein>
<accession>A0A0F9PLE3</accession>
<evidence type="ECO:0000256" key="3">
    <source>
        <dbReference type="ARBA" id="ARBA00022806"/>
    </source>
</evidence>
<dbReference type="GO" id="GO:0005524">
    <property type="term" value="F:ATP binding"/>
    <property type="evidence" value="ECO:0007669"/>
    <property type="project" value="UniProtKB-KW"/>
</dbReference>
<organism evidence="6">
    <name type="scientific">marine sediment metagenome</name>
    <dbReference type="NCBI Taxonomy" id="412755"/>
    <lineage>
        <taxon>unclassified sequences</taxon>
        <taxon>metagenomes</taxon>
        <taxon>ecological metagenomes</taxon>
    </lineage>
</organism>
<evidence type="ECO:0000256" key="4">
    <source>
        <dbReference type="ARBA" id="ARBA00022840"/>
    </source>
</evidence>
<feature type="domain" description="UvrD-like helicase ATP-binding" evidence="5">
    <location>
        <begin position="1"/>
        <end position="267"/>
    </location>
</feature>
<gene>
    <name evidence="6" type="ORF">LCGC14_0812330</name>
</gene>
<dbReference type="GO" id="GO:0000725">
    <property type="term" value="P:recombinational repair"/>
    <property type="evidence" value="ECO:0007669"/>
    <property type="project" value="TreeGrafter"/>
</dbReference>
<dbReference type="InterPro" id="IPR027417">
    <property type="entry name" value="P-loop_NTPase"/>
</dbReference>
<evidence type="ECO:0000313" key="6">
    <source>
        <dbReference type="EMBL" id="KKN32610.1"/>
    </source>
</evidence>
<name>A0A0F9PLE3_9ZZZZ</name>
<dbReference type="GO" id="GO:0043138">
    <property type="term" value="F:3'-5' DNA helicase activity"/>
    <property type="evidence" value="ECO:0007669"/>
    <property type="project" value="TreeGrafter"/>
</dbReference>